<protein>
    <submittedName>
        <fullName evidence="2">Transposase</fullName>
    </submittedName>
</protein>
<proteinExistence type="predicted"/>
<gene>
    <name evidence="2" type="ORF">Asd1617_06197</name>
</gene>
<dbReference type="AlphaFoldDB" id="A0A0A7A4M8"/>
<dbReference type="InterPro" id="IPR012337">
    <property type="entry name" value="RNaseH-like_sf"/>
</dbReference>
<reference evidence="2 3" key="1">
    <citation type="submission" date="2013-09" db="EMBL/GenBank/DDBJ databases">
        <title>Comparative genomics of Sd1617 to representative strains in evaluating its pathogenesis.</title>
        <authorList>
            <person name="Aksomboon Vongsawan A."/>
            <person name="Kapatral V."/>
            <person name="Vaisvil B."/>
            <person name="Serichantalergs O."/>
            <person name="Hale T.L."/>
            <person name="Mason C.J."/>
        </authorList>
    </citation>
    <scope>NUCLEOTIDE SEQUENCE [LARGE SCALE GENOMIC DNA]</scope>
    <source>
        <strain evidence="2 3">1617</strain>
        <plasmid evidence="2 3">pSLG231</plasmid>
    </source>
</reference>
<sequence length="147" mass="17397">MAVSRRRQRCLYVRNCRLRHEQMVVSAIASTPQFMALRSQRPPAGLIHHSDRGSQYCAYDYRVIQEQFGLKTSMSRKGNCYDNAPMESFWGTPKNESLSHYRFNNRDEAISVIREYIEIFYNRQRRHSRLGNISPAAFREKYHQMTA</sequence>
<geneLocation type="plasmid" evidence="2 3">
    <name>pSLG231</name>
</geneLocation>
<dbReference type="PATRIC" id="fig|754093.4.peg.6067"/>
<dbReference type="HOGENOM" id="CLU_027402_41_1_6"/>
<evidence type="ECO:0000313" key="3">
    <source>
        <dbReference type="Proteomes" id="UP000031647"/>
    </source>
</evidence>
<dbReference type="GO" id="GO:0003676">
    <property type="term" value="F:nucleic acid binding"/>
    <property type="evidence" value="ECO:0007669"/>
    <property type="project" value="InterPro"/>
</dbReference>
<feature type="domain" description="Integrase catalytic" evidence="1">
    <location>
        <begin position="1"/>
        <end position="143"/>
    </location>
</feature>
<dbReference type="SUPFAM" id="SSF53098">
    <property type="entry name" value="Ribonuclease H-like"/>
    <property type="match status" value="1"/>
</dbReference>
<dbReference type="InterPro" id="IPR001584">
    <property type="entry name" value="Integrase_cat-core"/>
</dbReference>
<name>A0A0A7A4M8_SHIDY</name>
<dbReference type="EMBL" id="CP006737">
    <property type="protein sequence ID" value="AHA69024.1"/>
    <property type="molecule type" value="Genomic_DNA"/>
</dbReference>
<accession>A0A0A7A4M8</accession>
<dbReference type="InterPro" id="IPR050900">
    <property type="entry name" value="Transposase_IS3/IS150/IS904"/>
</dbReference>
<evidence type="ECO:0000313" key="2">
    <source>
        <dbReference type="EMBL" id="AHA69024.1"/>
    </source>
</evidence>
<dbReference type="PANTHER" id="PTHR46889:SF4">
    <property type="entry name" value="TRANSPOSASE INSO FOR INSERTION SEQUENCE ELEMENT IS911B-RELATED"/>
    <property type="match status" value="1"/>
</dbReference>
<dbReference type="Gene3D" id="3.30.420.10">
    <property type="entry name" value="Ribonuclease H-like superfamily/Ribonuclease H"/>
    <property type="match status" value="1"/>
</dbReference>
<dbReference type="PANTHER" id="PTHR46889">
    <property type="entry name" value="TRANSPOSASE INSF FOR INSERTION SEQUENCE IS3B-RELATED"/>
    <property type="match status" value="1"/>
</dbReference>
<evidence type="ECO:0000259" key="1">
    <source>
        <dbReference type="PROSITE" id="PS50994"/>
    </source>
</evidence>
<keyword evidence="2" id="KW-0614">Plasmid</keyword>
<dbReference type="PROSITE" id="PS50994">
    <property type="entry name" value="INTEGRASE"/>
    <property type="match status" value="1"/>
</dbReference>
<dbReference type="KEGG" id="sdz:Asd1617_06197"/>
<dbReference type="Pfam" id="PF13683">
    <property type="entry name" value="rve_3"/>
    <property type="match status" value="1"/>
</dbReference>
<dbReference type="Proteomes" id="UP000031647">
    <property type="component" value="Plasmid pSLG231"/>
</dbReference>
<dbReference type="GO" id="GO:0015074">
    <property type="term" value="P:DNA integration"/>
    <property type="evidence" value="ECO:0007669"/>
    <property type="project" value="InterPro"/>
</dbReference>
<dbReference type="InterPro" id="IPR036397">
    <property type="entry name" value="RNaseH_sf"/>
</dbReference>
<organism evidence="2 3">
    <name type="scientific">Shigella dysenteriae 1617</name>
    <dbReference type="NCBI Taxonomy" id="754093"/>
    <lineage>
        <taxon>Bacteria</taxon>
        <taxon>Pseudomonadati</taxon>
        <taxon>Pseudomonadota</taxon>
        <taxon>Gammaproteobacteria</taxon>
        <taxon>Enterobacterales</taxon>
        <taxon>Enterobacteriaceae</taxon>
        <taxon>Shigella</taxon>
    </lineage>
</organism>